<protein>
    <submittedName>
        <fullName evidence="1">Uncharacterized protein</fullName>
    </submittedName>
</protein>
<keyword evidence="2" id="KW-1185">Reference proteome</keyword>
<dbReference type="Proteomes" id="UP000799424">
    <property type="component" value="Unassembled WGS sequence"/>
</dbReference>
<dbReference type="EMBL" id="MU006222">
    <property type="protein sequence ID" value="KAF2828474.1"/>
    <property type="molecule type" value="Genomic_DNA"/>
</dbReference>
<proteinExistence type="predicted"/>
<name>A0A6A7A6P0_9PLEO</name>
<organism evidence="1 2">
    <name type="scientific">Ophiobolus disseminans</name>
    <dbReference type="NCBI Taxonomy" id="1469910"/>
    <lineage>
        <taxon>Eukaryota</taxon>
        <taxon>Fungi</taxon>
        <taxon>Dikarya</taxon>
        <taxon>Ascomycota</taxon>
        <taxon>Pezizomycotina</taxon>
        <taxon>Dothideomycetes</taxon>
        <taxon>Pleosporomycetidae</taxon>
        <taxon>Pleosporales</taxon>
        <taxon>Pleosporineae</taxon>
        <taxon>Phaeosphaeriaceae</taxon>
        <taxon>Ophiobolus</taxon>
    </lineage>
</organism>
<accession>A0A6A7A6P0</accession>
<dbReference type="AlphaFoldDB" id="A0A6A7A6P0"/>
<reference evidence="1" key="1">
    <citation type="journal article" date="2020" name="Stud. Mycol.">
        <title>101 Dothideomycetes genomes: a test case for predicting lifestyles and emergence of pathogens.</title>
        <authorList>
            <person name="Haridas S."/>
            <person name="Albert R."/>
            <person name="Binder M."/>
            <person name="Bloem J."/>
            <person name="Labutti K."/>
            <person name="Salamov A."/>
            <person name="Andreopoulos B."/>
            <person name="Baker S."/>
            <person name="Barry K."/>
            <person name="Bills G."/>
            <person name="Bluhm B."/>
            <person name="Cannon C."/>
            <person name="Castanera R."/>
            <person name="Culley D."/>
            <person name="Daum C."/>
            <person name="Ezra D."/>
            <person name="Gonzalez J."/>
            <person name="Henrissat B."/>
            <person name="Kuo A."/>
            <person name="Liang C."/>
            <person name="Lipzen A."/>
            <person name="Lutzoni F."/>
            <person name="Magnuson J."/>
            <person name="Mondo S."/>
            <person name="Nolan M."/>
            <person name="Ohm R."/>
            <person name="Pangilinan J."/>
            <person name="Park H.-J."/>
            <person name="Ramirez L."/>
            <person name="Alfaro M."/>
            <person name="Sun H."/>
            <person name="Tritt A."/>
            <person name="Yoshinaga Y."/>
            <person name="Zwiers L.-H."/>
            <person name="Turgeon B."/>
            <person name="Goodwin S."/>
            <person name="Spatafora J."/>
            <person name="Crous P."/>
            <person name="Grigoriev I."/>
        </authorList>
    </citation>
    <scope>NUCLEOTIDE SEQUENCE</scope>
    <source>
        <strain evidence="1">CBS 113818</strain>
    </source>
</reference>
<evidence type="ECO:0000313" key="2">
    <source>
        <dbReference type="Proteomes" id="UP000799424"/>
    </source>
</evidence>
<gene>
    <name evidence="1" type="ORF">CC86DRAFT_193667</name>
</gene>
<sequence length="82" mass="9094">MFASHVLLIHTPYTCRSPPLNARRQHTVAAVRVDDPITMHCTSGGFTSSPLPQPLPFSRLTKLLLRGVSFLTARPNAPFWVP</sequence>
<evidence type="ECO:0000313" key="1">
    <source>
        <dbReference type="EMBL" id="KAF2828474.1"/>
    </source>
</evidence>